<keyword evidence="2" id="KW-1133">Transmembrane helix</keyword>
<name>A0AAP3E1D5_9EURY</name>
<accession>A0AAP3E1D5</accession>
<protein>
    <recommendedName>
        <fullName evidence="3">RCK C-terminal domain-containing protein</fullName>
    </recommendedName>
</protein>
<dbReference type="AlphaFoldDB" id="A0AAP3E1D5"/>
<gene>
    <name evidence="4" type="ORF">OB960_08270</name>
</gene>
<evidence type="ECO:0000313" key="5">
    <source>
        <dbReference type="Proteomes" id="UP001321018"/>
    </source>
</evidence>
<dbReference type="InterPro" id="IPR058480">
    <property type="entry name" value="DUF8167_N"/>
</dbReference>
<keyword evidence="2" id="KW-0472">Membrane</keyword>
<dbReference type="InterPro" id="IPR006037">
    <property type="entry name" value="RCK_C"/>
</dbReference>
<feature type="transmembrane region" description="Helical" evidence="2">
    <location>
        <begin position="12"/>
        <end position="35"/>
    </location>
</feature>
<proteinExistence type="predicted"/>
<evidence type="ECO:0000313" key="4">
    <source>
        <dbReference type="EMBL" id="MCU4741396.1"/>
    </source>
</evidence>
<reference evidence="4" key="1">
    <citation type="submission" date="2022-09" db="EMBL/GenBank/DDBJ databases">
        <title>Enrichment on poylsaccharides allowed isolation of novel metabolic and taxonomic groups of Haloarchaea.</title>
        <authorList>
            <person name="Sorokin D.Y."/>
            <person name="Elcheninov A.G."/>
            <person name="Khizhniak T.V."/>
            <person name="Kolganova T.V."/>
            <person name="Kublanov I.V."/>
        </authorList>
    </citation>
    <scope>NUCLEOTIDE SEQUENCE</scope>
    <source>
        <strain evidence="4">AArc-xg1-1</strain>
    </source>
</reference>
<evidence type="ECO:0000256" key="2">
    <source>
        <dbReference type="SAM" id="Phobius"/>
    </source>
</evidence>
<dbReference type="RefSeq" id="WP_338003235.1">
    <property type="nucleotide sequence ID" value="NZ_JAOPKA010000004.1"/>
</dbReference>
<evidence type="ECO:0000259" key="3">
    <source>
        <dbReference type="PROSITE" id="PS51202"/>
    </source>
</evidence>
<feature type="compositionally biased region" description="Basic and acidic residues" evidence="1">
    <location>
        <begin position="378"/>
        <end position="398"/>
    </location>
</feature>
<dbReference type="Pfam" id="PF26503">
    <property type="entry name" value="DUF8167_3rd"/>
    <property type="match status" value="1"/>
</dbReference>
<feature type="transmembrane region" description="Helical" evidence="2">
    <location>
        <begin position="47"/>
        <end position="74"/>
    </location>
</feature>
<dbReference type="Proteomes" id="UP001321018">
    <property type="component" value="Unassembled WGS sequence"/>
</dbReference>
<evidence type="ECO:0000256" key="1">
    <source>
        <dbReference type="SAM" id="MobiDB-lite"/>
    </source>
</evidence>
<sequence>MTEVVPVDVLENAAIGIVGTGSLAAVVSLVVASSYRWTTTRAPPAGMSVLTGLSVVAGYLSYTAFVTGAVVATVPLDHQASAGYVLTTFLIAGAVAAAGSRLGDRIARQVSGLPRIDADGEAGTAVRSARLATAVGLPETIEDADGYRSVDPSVRRALAGETVRLPHGLSRTERRDRIERHVEGDYGVGNAAVTIAEDGTVERLVVGDRSSELGSMLPPKTVGMAITADPSPNASLGDPVEIWTTGAQSRLVATGTLRTTSGSVATVVVDVDHVSTLSADERYRLVTRPDEQTDGYEFASTLRTADETVVAMTVDPDGPLAGEFAGWLPGRVLVVDRDDEVLALPADNETLRAGDRLWLLAHPADLSRVDPGPASDTDGERHARVESDVDVRTHLQSQ</sequence>
<dbReference type="EMBL" id="JAOPKA010000004">
    <property type="protein sequence ID" value="MCU4741396.1"/>
    <property type="molecule type" value="Genomic_DNA"/>
</dbReference>
<dbReference type="GO" id="GO:0008324">
    <property type="term" value="F:monoatomic cation transmembrane transporter activity"/>
    <property type="evidence" value="ECO:0007669"/>
    <property type="project" value="InterPro"/>
</dbReference>
<dbReference type="PROSITE" id="PS51202">
    <property type="entry name" value="RCK_C"/>
    <property type="match status" value="1"/>
</dbReference>
<comment type="caution">
    <text evidence="4">The sequence shown here is derived from an EMBL/GenBank/DDBJ whole genome shotgun (WGS) entry which is preliminary data.</text>
</comment>
<dbReference type="InterPro" id="IPR036721">
    <property type="entry name" value="RCK_C_sf"/>
</dbReference>
<dbReference type="InterPro" id="IPR058604">
    <property type="entry name" value="DUF8167_3rd"/>
</dbReference>
<dbReference type="Pfam" id="PF26502">
    <property type="entry name" value="DUF8167_2nd"/>
    <property type="match status" value="1"/>
</dbReference>
<keyword evidence="2" id="KW-0812">Transmembrane</keyword>
<dbReference type="SUPFAM" id="SSF116726">
    <property type="entry name" value="TrkA C-terminal domain-like"/>
    <property type="match status" value="1"/>
</dbReference>
<dbReference type="InterPro" id="IPR058603">
    <property type="entry name" value="DUF8167_2nd"/>
</dbReference>
<feature type="region of interest" description="Disordered" evidence="1">
    <location>
        <begin position="367"/>
        <end position="398"/>
    </location>
</feature>
<dbReference type="Pfam" id="PF26501">
    <property type="entry name" value="DUF8167"/>
    <property type="match status" value="1"/>
</dbReference>
<dbReference type="GO" id="GO:0006813">
    <property type="term" value="P:potassium ion transport"/>
    <property type="evidence" value="ECO:0007669"/>
    <property type="project" value="InterPro"/>
</dbReference>
<organism evidence="4 5">
    <name type="scientific">Natronoglomus mannanivorans</name>
    <dbReference type="NCBI Taxonomy" id="2979990"/>
    <lineage>
        <taxon>Archaea</taxon>
        <taxon>Methanobacteriati</taxon>
        <taxon>Methanobacteriota</taxon>
        <taxon>Stenosarchaea group</taxon>
        <taxon>Halobacteria</taxon>
        <taxon>Halobacteriales</taxon>
        <taxon>Natrialbaceae</taxon>
        <taxon>Natronoglomus</taxon>
    </lineage>
</organism>
<feature type="domain" description="RCK C-terminal" evidence="3">
    <location>
        <begin position="297"/>
        <end position="375"/>
    </location>
</feature>
<feature type="transmembrane region" description="Helical" evidence="2">
    <location>
        <begin position="80"/>
        <end position="99"/>
    </location>
</feature>